<dbReference type="InterPro" id="IPR008166">
    <property type="entry name" value="Glyco_transf_92"/>
</dbReference>
<evidence type="ECO:0000256" key="8">
    <source>
        <dbReference type="RuleBase" id="RU366017"/>
    </source>
</evidence>
<dbReference type="AlphaFoldDB" id="A0AAN0IZ05"/>
<keyword evidence="6 8" id="KW-1133">Transmembrane helix</keyword>
<proteinExistence type="inferred from homology"/>
<evidence type="ECO:0000256" key="4">
    <source>
        <dbReference type="ARBA" id="ARBA00022679"/>
    </source>
</evidence>
<evidence type="ECO:0000256" key="1">
    <source>
        <dbReference type="ARBA" id="ARBA00004167"/>
    </source>
</evidence>
<dbReference type="KEGG" id="aqu:109580888"/>
<dbReference type="PANTHER" id="PTHR21461:SF69">
    <property type="entry name" value="GLYCOSYLTRANSFERASE FAMILY 92 PROTEIN"/>
    <property type="match status" value="1"/>
</dbReference>
<evidence type="ECO:0000313" key="10">
    <source>
        <dbReference type="Proteomes" id="UP000007879"/>
    </source>
</evidence>
<comment type="similarity">
    <text evidence="2 8">Belongs to the glycosyltransferase 92 family.</text>
</comment>
<accession>A0AAN0IZ05</accession>
<dbReference type="PANTHER" id="PTHR21461">
    <property type="entry name" value="GLYCOSYLTRANSFERASE FAMILY 92 PROTEIN"/>
    <property type="match status" value="1"/>
</dbReference>
<dbReference type="GO" id="GO:0016757">
    <property type="term" value="F:glycosyltransferase activity"/>
    <property type="evidence" value="ECO:0007669"/>
    <property type="project" value="UniProtKB-UniRule"/>
</dbReference>
<sequence length="356" mass="41213">MQQIDRCTKRFILFAIFLLLFVILLVPLWRHLDPQATRRQQQLPVIDPVVYAHQKKAASPGSLSQKISPDHPSSHSDLWIDLDPEKMTIIRRTVFFDSRKHFGPQIVIISMHHDAIKEEKLNLYARIPQTSSDSYNKDRGFHCLKVSKWKQVGWVREDILPPETYVAYLLRIKDSVALNEVPPYIELTTDKECRKDMLPKMPVFYDQRPRDGVFAACTQKGLFGRVTPEEVINWVEINRAMGAAIITIQIQHDQLGDDIKQVLLPYIKEGFVELIDWKITVTTRDYGMSAGANECIYRNVNRAQFVTVHDVDELLVLQQHTNWPEMITHLCKSQILMNMLVSASETPQILQTATYY</sequence>
<dbReference type="Proteomes" id="UP000007879">
    <property type="component" value="Unassembled WGS sequence"/>
</dbReference>
<dbReference type="RefSeq" id="XP_019850005.1">
    <property type="nucleotide sequence ID" value="XM_019994446.1"/>
</dbReference>
<keyword evidence="7 8" id="KW-0472">Membrane</keyword>
<dbReference type="EnsemblMetazoa" id="XM_019994446.1">
    <property type="protein sequence ID" value="XP_019850005.1"/>
    <property type="gene ID" value="LOC109580888"/>
</dbReference>
<evidence type="ECO:0000313" key="9">
    <source>
        <dbReference type="EnsemblMetazoa" id="XP_019850005.1"/>
    </source>
</evidence>
<evidence type="ECO:0000256" key="3">
    <source>
        <dbReference type="ARBA" id="ARBA00022676"/>
    </source>
</evidence>
<dbReference type="GO" id="GO:0016020">
    <property type="term" value="C:membrane"/>
    <property type="evidence" value="ECO:0007669"/>
    <property type="project" value="UniProtKB-SubCell"/>
</dbReference>
<dbReference type="Pfam" id="PF01697">
    <property type="entry name" value="Glyco_transf_92"/>
    <property type="match status" value="1"/>
</dbReference>
<evidence type="ECO:0000256" key="2">
    <source>
        <dbReference type="ARBA" id="ARBA00007647"/>
    </source>
</evidence>
<comment type="subcellular location">
    <subcellularLocation>
        <location evidence="1">Membrane</location>
        <topology evidence="1">Single-pass membrane protein</topology>
    </subcellularLocation>
</comment>
<reference evidence="9" key="2">
    <citation type="submission" date="2024-06" db="UniProtKB">
        <authorList>
            <consortium name="EnsemblMetazoa"/>
        </authorList>
    </citation>
    <scope>IDENTIFICATION</scope>
</reference>
<reference evidence="10" key="1">
    <citation type="journal article" date="2010" name="Nature">
        <title>The Amphimedon queenslandica genome and the evolution of animal complexity.</title>
        <authorList>
            <person name="Srivastava M."/>
            <person name="Simakov O."/>
            <person name="Chapman J."/>
            <person name="Fahey B."/>
            <person name="Gauthier M.E."/>
            <person name="Mitros T."/>
            <person name="Richards G.S."/>
            <person name="Conaco C."/>
            <person name="Dacre M."/>
            <person name="Hellsten U."/>
            <person name="Larroux C."/>
            <person name="Putnam N.H."/>
            <person name="Stanke M."/>
            <person name="Adamska M."/>
            <person name="Darling A."/>
            <person name="Degnan S.M."/>
            <person name="Oakley T.H."/>
            <person name="Plachetzki D.C."/>
            <person name="Zhai Y."/>
            <person name="Adamski M."/>
            <person name="Calcino A."/>
            <person name="Cummins S.F."/>
            <person name="Goodstein D.M."/>
            <person name="Harris C."/>
            <person name="Jackson D.J."/>
            <person name="Leys S.P."/>
            <person name="Shu S."/>
            <person name="Woodcroft B.J."/>
            <person name="Vervoort M."/>
            <person name="Kosik K.S."/>
            <person name="Manning G."/>
            <person name="Degnan B.M."/>
            <person name="Rokhsar D.S."/>
        </authorList>
    </citation>
    <scope>NUCLEOTIDE SEQUENCE [LARGE SCALE GENOMIC DNA]</scope>
</reference>
<evidence type="ECO:0000256" key="5">
    <source>
        <dbReference type="ARBA" id="ARBA00022692"/>
    </source>
</evidence>
<feature type="transmembrane region" description="Helical" evidence="8">
    <location>
        <begin position="12"/>
        <end position="32"/>
    </location>
</feature>
<evidence type="ECO:0000256" key="6">
    <source>
        <dbReference type="ARBA" id="ARBA00022989"/>
    </source>
</evidence>
<evidence type="ECO:0000256" key="7">
    <source>
        <dbReference type="ARBA" id="ARBA00023136"/>
    </source>
</evidence>
<dbReference type="GO" id="GO:0005737">
    <property type="term" value="C:cytoplasm"/>
    <property type="evidence" value="ECO:0007669"/>
    <property type="project" value="TreeGrafter"/>
</dbReference>
<dbReference type="EC" id="2.4.1.-" evidence="8"/>
<protein>
    <recommendedName>
        <fullName evidence="8">Glycosyltransferase family 92 protein</fullName>
        <ecNumber evidence="8">2.4.1.-</ecNumber>
    </recommendedName>
</protein>
<keyword evidence="5 8" id="KW-0812">Transmembrane</keyword>
<organism evidence="9 10">
    <name type="scientific">Amphimedon queenslandica</name>
    <name type="common">Sponge</name>
    <dbReference type="NCBI Taxonomy" id="400682"/>
    <lineage>
        <taxon>Eukaryota</taxon>
        <taxon>Metazoa</taxon>
        <taxon>Porifera</taxon>
        <taxon>Demospongiae</taxon>
        <taxon>Heteroscleromorpha</taxon>
        <taxon>Haplosclerida</taxon>
        <taxon>Niphatidae</taxon>
        <taxon>Amphimedon</taxon>
    </lineage>
</organism>
<name>A0AAN0IZ05_AMPQE</name>
<keyword evidence="3 8" id="KW-0328">Glycosyltransferase</keyword>
<keyword evidence="10" id="KW-1185">Reference proteome</keyword>
<keyword evidence="4 8" id="KW-0808">Transferase</keyword>
<dbReference type="GeneID" id="109580888"/>